<dbReference type="GO" id="GO:0005524">
    <property type="term" value="F:ATP binding"/>
    <property type="evidence" value="ECO:0007669"/>
    <property type="project" value="UniProtKB-KW"/>
</dbReference>
<evidence type="ECO:0000313" key="5">
    <source>
        <dbReference type="EMBL" id="KAF0710676.1"/>
    </source>
</evidence>
<dbReference type="Proteomes" id="UP000332933">
    <property type="component" value="Unassembled WGS sequence"/>
</dbReference>
<reference evidence="6 8" key="1">
    <citation type="submission" date="2019-03" db="EMBL/GenBank/DDBJ databases">
        <authorList>
            <person name="Gaulin E."/>
            <person name="Dumas B."/>
        </authorList>
    </citation>
    <scope>NUCLEOTIDE SEQUENCE [LARGE SCALE GENOMIC DNA]</scope>
    <source>
        <strain evidence="6">CBS 568.67</strain>
    </source>
</reference>
<evidence type="ECO:0000256" key="2">
    <source>
        <dbReference type="ARBA" id="ARBA00022840"/>
    </source>
</evidence>
<sequence length="210" mass="24101">MPAADRSMEGIYLKERPGENERRNLLQQVAMGLQSLHEKGFVHGDVKKLNVMRVGNSLKLIDFDATKRFGHLVGAKFSSGILPPGKFLQLFYKLNSETEKNLYCSHWSSAKLTNPELWQKVKPKYGYVVKTFQNTQYKLPYDLVKAHPSLDAWAFGVLMYQMYSGGELVPTNINQDVLDDKIEQAATWTQELLEFRIRKNISNAFVRDLL</sequence>
<protein>
    <submittedName>
        <fullName evidence="7">Aste57867_16177 protein</fullName>
    </submittedName>
    <submittedName>
        <fullName evidence="6">Aste57867_5487 protein</fullName>
    </submittedName>
</protein>
<dbReference type="OrthoDB" id="62240at2759"/>
<dbReference type="PANTHER" id="PTHR24346:SF30">
    <property type="entry name" value="MATERNAL EMBRYONIC LEUCINE ZIPPER KINASE"/>
    <property type="match status" value="1"/>
</dbReference>
<dbReference type="GO" id="GO:0035556">
    <property type="term" value="P:intracellular signal transduction"/>
    <property type="evidence" value="ECO:0007669"/>
    <property type="project" value="TreeGrafter"/>
</dbReference>
<dbReference type="InterPro" id="IPR000719">
    <property type="entry name" value="Prot_kinase_dom"/>
</dbReference>
<evidence type="ECO:0000259" key="3">
    <source>
        <dbReference type="PROSITE" id="PS50011"/>
    </source>
</evidence>
<dbReference type="EMBL" id="CAADRA010001924">
    <property type="protein sequence ID" value="VFT82538.1"/>
    <property type="molecule type" value="Genomic_DNA"/>
</dbReference>
<dbReference type="GO" id="GO:0004674">
    <property type="term" value="F:protein serine/threonine kinase activity"/>
    <property type="evidence" value="ECO:0007669"/>
    <property type="project" value="TreeGrafter"/>
</dbReference>
<evidence type="ECO:0000313" key="7">
    <source>
        <dbReference type="EMBL" id="VFT92955.1"/>
    </source>
</evidence>
<gene>
    <name evidence="6" type="primary">Aste57867_5487</name>
    <name evidence="7" type="synonym">Aste57867_16177</name>
    <name evidence="5" type="ORF">As57867_005474</name>
    <name evidence="4" type="ORF">As57867_016121</name>
    <name evidence="7" type="ORF">ASTE57867_16177</name>
    <name evidence="6" type="ORF">ASTE57867_5487</name>
</gene>
<dbReference type="Pfam" id="PF00069">
    <property type="entry name" value="Pkinase"/>
    <property type="match status" value="1"/>
</dbReference>
<dbReference type="EMBL" id="VJMH01001922">
    <property type="protein sequence ID" value="KAF0710676.1"/>
    <property type="molecule type" value="Genomic_DNA"/>
</dbReference>
<dbReference type="GO" id="GO:0005737">
    <property type="term" value="C:cytoplasm"/>
    <property type="evidence" value="ECO:0007669"/>
    <property type="project" value="TreeGrafter"/>
</dbReference>
<accession>A0A485KEA0</accession>
<dbReference type="SUPFAM" id="SSF56112">
    <property type="entry name" value="Protein kinase-like (PK-like)"/>
    <property type="match status" value="1"/>
</dbReference>
<dbReference type="InterPro" id="IPR011009">
    <property type="entry name" value="Kinase-like_dom_sf"/>
</dbReference>
<dbReference type="PANTHER" id="PTHR24346">
    <property type="entry name" value="MAP/MICROTUBULE AFFINITY-REGULATING KINASE"/>
    <property type="match status" value="1"/>
</dbReference>
<evidence type="ECO:0000313" key="6">
    <source>
        <dbReference type="EMBL" id="VFT82538.1"/>
    </source>
</evidence>
<organism evidence="6 8">
    <name type="scientific">Aphanomyces stellatus</name>
    <dbReference type="NCBI Taxonomy" id="120398"/>
    <lineage>
        <taxon>Eukaryota</taxon>
        <taxon>Sar</taxon>
        <taxon>Stramenopiles</taxon>
        <taxon>Oomycota</taxon>
        <taxon>Saprolegniomycetes</taxon>
        <taxon>Saprolegniales</taxon>
        <taxon>Verrucalvaceae</taxon>
        <taxon>Aphanomyces</taxon>
    </lineage>
</organism>
<dbReference type="AlphaFoldDB" id="A0A485KEA0"/>
<keyword evidence="1" id="KW-0547">Nucleotide-binding</keyword>
<evidence type="ECO:0000256" key="1">
    <source>
        <dbReference type="ARBA" id="ARBA00022741"/>
    </source>
</evidence>
<reference evidence="4" key="2">
    <citation type="submission" date="2019-06" db="EMBL/GenBank/DDBJ databases">
        <title>Genomics analysis of Aphanomyces spp. identifies a new class of oomycete effector associated with host adaptation.</title>
        <authorList>
            <person name="Gaulin E."/>
        </authorList>
    </citation>
    <scope>NUCLEOTIDE SEQUENCE</scope>
    <source>
        <strain evidence="4">CBS 578.67</strain>
    </source>
</reference>
<evidence type="ECO:0000313" key="4">
    <source>
        <dbReference type="EMBL" id="KAF0692767.1"/>
    </source>
</evidence>
<dbReference type="EMBL" id="VJMH01005843">
    <property type="protein sequence ID" value="KAF0692767.1"/>
    <property type="molecule type" value="Genomic_DNA"/>
</dbReference>
<name>A0A485KEA0_9STRA</name>
<keyword evidence="8" id="KW-1185">Reference proteome</keyword>
<feature type="domain" description="Protein kinase" evidence="3">
    <location>
        <begin position="1"/>
        <end position="210"/>
    </location>
</feature>
<dbReference type="PROSITE" id="PS50011">
    <property type="entry name" value="PROTEIN_KINASE_DOM"/>
    <property type="match status" value="1"/>
</dbReference>
<keyword evidence="2" id="KW-0067">ATP-binding</keyword>
<dbReference type="Gene3D" id="1.10.510.10">
    <property type="entry name" value="Transferase(Phosphotransferase) domain 1"/>
    <property type="match status" value="1"/>
</dbReference>
<dbReference type="EMBL" id="CAADRA010005864">
    <property type="protein sequence ID" value="VFT92955.1"/>
    <property type="molecule type" value="Genomic_DNA"/>
</dbReference>
<evidence type="ECO:0000313" key="8">
    <source>
        <dbReference type="Proteomes" id="UP000332933"/>
    </source>
</evidence>
<proteinExistence type="predicted"/>